<name>A0ABD2PRP3_9PLAT</name>
<accession>A0ABD2PRP3</accession>
<dbReference type="GO" id="GO:0005524">
    <property type="term" value="F:ATP binding"/>
    <property type="evidence" value="ECO:0007669"/>
    <property type="project" value="UniProtKB-KW"/>
</dbReference>
<evidence type="ECO:0000256" key="2">
    <source>
        <dbReference type="ARBA" id="ARBA00005042"/>
    </source>
</evidence>
<dbReference type="PANTHER" id="PTHR12586">
    <property type="entry name" value="CDP-DIACYLGLYCEROL--SERINE O-PHOSPHATIDYLTRANSFERASE"/>
    <property type="match status" value="1"/>
</dbReference>
<comment type="caution">
    <text evidence="13">The sequence shown here is derived from an EMBL/GenBank/DDBJ whole genome shotgun (WGS) entry which is preliminary data.</text>
</comment>
<sequence length="372" mass="42253">MAKNTEAFQGTNQNAGVKNLFSSSLEALRTLPKTVSVSAFMSPKLAGWNRLLPERWNEILNLQHIKAYVVDDTVIMSGANLSHDYFTNRQDRAWVIRNCAKLADFYQQLISVISKLCYQVDSSGSLIARDNDSRLAHQTINQFFTEQSREHRQFEGKDAVLVPVLQMGLFNVHYESELLQKLFDHFNRVSNDAFSIDLCSGYFNPSPQFESMILQVGIAERCKAMTVVVAAPEANGFLGSKGFSGFLPSLYRESLLRFSQSSASLGPKVQLLEYQQPAWTFHAKGLWIRSPQLTVASIGSSNFNVRSEQRDLESQLYLFTSNRQLQHRVATELELIKSPTFCKQIDTTMLRESEHRASHILKMLFPLIRNLL</sequence>
<keyword evidence="9 11" id="KW-1208">Phospholipid metabolism</keyword>
<dbReference type="Proteomes" id="UP001626550">
    <property type="component" value="Unassembled WGS sequence"/>
</dbReference>
<keyword evidence="4 11" id="KW-0444">Lipid biosynthesis</keyword>
<proteinExistence type="inferred from homology"/>
<dbReference type="GO" id="GO:0008444">
    <property type="term" value="F:CDP-diacylglycerol-glycerol-3-phosphate 3-phosphatidyltransferase activity"/>
    <property type="evidence" value="ECO:0007669"/>
    <property type="project" value="UniProtKB-EC"/>
</dbReference>
<dbReference type="PANTHER" id="PTHR12586:SF1">
    <property type="entry name" value="CDP-DIACYLGLYCEROL--GLYCEROL-3-PHOSPHATE 3-PHOSPHATIDYLTRANSFERASE, MITOCHONDRIAL"/>
    <property type="match status" value="1"/>
</dbReference>
<dbReference type="InterPro" id="IPR001736">
    <property type="entry name" value="PLipase_D/transphosphatidylase"/>
</dbReference>
<protein>
    <recommendedName>
        <fullName evidence="11">CDP-diacylglycerol--glycerol-3-phosphate 3-phosphatidyltransferase</fullName>
        <ecNumber evidence="11">2.7.8.5</ecNumber>
    </recommendedName>
</protein>
<comment type="similarity">
    <text evidence="3 11">Belongs to the CDP-alcohol phosphatidyltransferase class-II family.</text>
</comment>
<evidence type="ECO:0000256" key="3">
    <source>
        <dbReference type="ARBA" id="ARBA00010682"/>
    </source>
</evidence>
<evidence type="ECO:0000256" key="9">
    <source>
        <dbReference type="ARBA" id="ARBA00023264"/>
    </source>
</evidence>
<gene>
    <name evidence="13" type="primary">PGS1</name>
    <name evidence="13" type="ORF">Ciccas_011288</name>
</gene>
<comment type="catalytic activity">
    <reaction evidence="10 11">
        <text>a CDP-1,2-diacyl-sn-glycerol + sn-glycerol 3-phosphate = a 1,2-diacyl-sn-glycero-3-phospho-(1'-sn-glycero-3'-phosphate) + CMP + H(+)</text>
        <dbReference type="Rhea" id="RHEA:12593"/>
        <dbReference type="ChEBI" id="CHEBI:15378"/>
        <dbReference type="ChEBI" id="CHEBI:57597"/>
        <dbReference type="ChEBI" id="CHEBI:58332"/>
        <dbReference type="ChEBI" id="CHEBI:60110"/>
        <dbReference type="ChEBI" id="CHEBI:60377"/>
        <dbReference type="EC" id="2.7.8.5"/>
    </reaction>
</comment>
<evidence type="ECO:0000256" key="7">
    <source>
        <dbReference type="ARBA" id="ARBA00023098"/>
    </source>
</evidence>
<dbReference type="Gene3D" id="3.30.870.10">
    <property type="entry name" value="Endonuclease Chain A"/>
    <property type="match status" value="2"/>
</dbReference>
<reference evidence="13 14" key="1">
    <citation type="submission" date="2024-11" db="EMBL/GenBank/DDBJ databases">
        <title>Adaptive evolution of stress response genes in parasites aligns with host niche diversity.</title>
        <authorList>
            <person name="Hahn C."/>
            <person name="Resl P."/>
        </authorList>
    </citation>
    <scope>NUCLEOTIDE SEQUENCE [LARGE SCALE GENOMIC DNA]</scope>
    <source>
        <strain evidence="13">EGGRZ-B1_66</strain>
        <tissue evidence="13">Body</tissue>
    </source>
</reference>
<evidence type="ECO:0000256" key="10">
    <source>
        <dbReference type="ARBA" id="ARBA00048586"/>
    </source>
</evidence>
<evidence type="ECO:0000259" key="12">
    <source>
        <dbReference type="PROSITE" id="PS50035"/>
    </source>
</evidence>
<comment type="subcellular location">
    <subcellularLocation>
        <location evidence="11">Mitochondrion</location>
    </subcellularLocation>
</comment>
<evidence type="ECO:0000256" key="4">
    <source>
        <dbReference type="ARBA" id="ARBA00022516"/>
    </source>
</evidence>
<keyword evidence="7 11" id="KW-0443">Lipid metabolism</keyword>
<keyword evidence="14" id="KW-1185">Reference proteome</keyword>
<dbReference type="AlphaFoldDB" id="A0ABD2PRP3"/>
<dbReference type="GO" id="GO:0008654">
    <property type="term" value="P:phospholipid biosynthetic process"/>
    <property type="evidence" value="ECO:0007669"/>
    <property type="project" value="UniProtKB-KW"/>
</dbReference>
<evidence type="ECO:0000256" key="1">
    <source>
        <dbReference type="ARBA" id="ARBA00003537"/>
    </source>
</evidence>
<keyword evidence="8 11" id="KW-0594">Phospholipid biosynthesis</keyword>
<comment type="pathway">
    <text evidence="2 11">Phospholipid metabolism; phosphatidylglycerol biosynthesis; phosphatidylglycerol from CDP-diacylglycerol: step 1/2.</text>
</comment>
<keyword evidence="11" id="KW-0496">Mitochondrion</keyword>
<keyword evidence="5 11" id="KW-0808">Transferase</keyword>
<evidence type="ECO:0000256" key="8">
    <source>
        <dbReference type="ARBA" id="ARBA00023209"/>
    </source>
</evidence>
<evidence type="ECO:0000256" key="5">
    <source>
        <dbReference type="ARBA" id="ARBA00022679"/>
    </source>
</evidence>
<evidence type="ECO:0000313" key="13">
    <source>
        <dbReference type="EMBL" id="KAL3310148.1"/>
    </source>
</evidence>
<evidence type="ECO:0000256" key="6">
    <source>
        <dbReference type="ARBA" id="ARBA00022737"/>
    </source>
</evidence>
<keyword evidence="6" id="KW-0677">Repeat</keyword>
<dbReference type="EC" id="2.7.8.5" evidence="11"/>
<evidence type="ECO:0000256" key="11">
    <source>
        <dbReference type="RuleBase" id="RU365024"/>
    </source>
</evidence>
<keyword evidence="11" id="KW-0067">ATP-binding</keyword>
<dbReference type="SMART" id="SM00155">
    <property type="entry name" value="PLDc"/>
    <property type="match status" value="2"/>
</dbReference>
<dbReference type="PROSITE" id="PS50035">
    <property type="entry name" value="PLD"/>
    <property type="match status" value="1"/>
</dbReference>
<feature type="domain" description="PLD phosphodiesterase" evidence="12">
    <location>
        <begin position="59"/>
        <end position="85"/>
    </location>
</feature>
<keyword evidence="11" id="KW-0547">Nucleotide-binding</keyword>
<dbReference type="GO" id="GO:0005739">
    <property type="term" value="C:mitochondrion"/>
    <property type="evidence" value="ECO:0007669"/>
    <property type="project" value="UniProtKB-SubCell"/>
</dbReference>
<organism evidence="13 14">
    <name type="scientific">Cichlidogyrus casuarinus</name>
    <dbReference type="NCBI Taxonomy" id="1844966"/>
    <lineage>
        <taxon>Eukaryota</taxon>
        <taxon>Metazoa</taxon>
        <taxon>Spiralia</taxon>
        <taxon>Lophotrochozoa</taxon>
        <taxon>Platyhelminthes</taxon>
        <taxon>Monogenea</taxon>
        <taxon>Monopisthocotylea</taxon>
        <taxon>Dactylogyridea</taxon>
        <taxon>Ancyrocephalidae</taxon>
        <taxon>Cichlidogyrus</taxon>
    </lineage>
</organism>
<evidence type="ECO:0000313" key="14">
    <source>
        <dbReference type="Proteomes" id="UP001626550"/>
    </source>
</evidence>
<dbReference type="CDD" id="cd09137">
    <property type="entry name" value="PLDc_PGS1_euk_2"/>
    <property type="match status" value="1"/>
</dbReference>
<comment type="function">
    <text evidence="1 11">Functions in the biosynthesis of the anionic phospholipids phosphatidylglycerol and cardiolipin.</text>
</comment>
<dbReference type="SUPFAM" id="SSF56024">
    <property type="entry name" value="Phospholipase D/nuclease"/>
    <property type="match status" value="1"/>
</dbReference>
<dbReference type="EMBL" id="JBJKFK010003198">
    <property type="protein sequence ID" value="KAL3310148.1"/>
    <property type="molecule type" value="Genomic_DNA"/>
</dbReference>
<dbReference type="InterPro" id="IPR016270">
    <property type="entry name" value="PGS1"/>
</dbReference>